<dbReference type="EMBL" id="AE014295">
    <property type="protein sequence ID" value="AAN25042.1"/>
    <property type="molecule type" value="Genomic_DNA"/>
</dbReference>
<dbReference type="Proteomes" id="UP000000439">
    <property type="component" value="Chromosome"/>
</dbReference>
<protein>
    <submittedName>
        <fullName evidence="1">Uncharacterized protein</fullName>
    </submittedName>
</protein>
<accession>Q8G4Y3</accession>
<gene>
    <name evidence="1" type="ordered locus">BL1237</name>
</gene>
<dbReference type="AlphaFoldDB" id="Q8G4Y3"/>
<evidence type="ECO:0000313" key="1">
    <source>
        <dbReference type="EMBL" id="AAN25042.1"/>
    </source>
</evidence>
<keyword evidence="2" id="KW-1185">Reference proteome</keyword>
<sequence length="170" mass="19638">MGMPTKTQMKREIVSRSALSLLAAGIQFIEIPRTYPTFDNAFNHAFKKCGLDRVYPHVFGLVYSDPQDLIDNSITHTGYEILFARWRREIHEGRRRYELYLTDDADQDRIERGDDPRSIVKEIISQDYGFDDASPFAVWPWTDFGKVMSNELIAQNIALYPVRGAESKQS</sequence>
<reference evidence="1 2" key="1">
    <citation type="journal article" date="2002" name="Proc. Natl. Acad. Sci. U.S.A.">
        <title>The genome sequence of Bifidobacterium longum reflects its adaptation to the human gastrointestinal tract.</title>
        <authorList>
            <person name="Schell M.A."/>
            <person name="Karmirantzou M."/>
            <person name="Snel B."/>
            <person name="Vilanova D."/>
            <person name="Berger B."/>
            <person name="Pessi G."/>
            <person name="Zwahlen M.C."/>
            <person name="Desiere F."/>
            <person name="Bork P."/>
            <person name="Delley M."/>
            <person name="Pridmore R.D."/>
            <person name="Arigoni F."/>
        </authorList>
    </citation>
    <scope>NUCLEOTIDE SEQUENCE [LARGE SCALE GENOMIC DNA]</scope>
    <source>
        <strain evidence="2">NCC 2705</strain>
    </source>
</reference>
<dbReference type="KEGG" id="blo:BL1237"/>
<proteinExistence type="predicted"/>
<evidence type="ECO:0000313" key="2">
    <source>
        <dbReference type="Proteomes" id="UP000000439"/>
    </source>
</evidence>
<dbReference type="EnsemblBacteria" id="AAN25042">
    <property type="protein sequence ID" value="AAN25042"/>
    <property type="gene ID" value="BL1237"/>
</dbReference>
<dbReference type="HOGENOM" id="CLU_1583327_0_0_11"/>
<name>Q8G4Y3_BIFLO</name>
<organism evidence="1 2">
    <name type="scientific">Bifidobacterium longum (strain NCC 2705)</name>
    <dbReference type="NCBI Taxonomy" id="206672"/>
    <lineage>
        <taxon>Bacteria</taxon>
        <taxon>Bacillati</taxon>
        <taxon>Actinomycetota</taxon>
        <taxon>Actinomycetes</taxon>
        <taxon>Bifidobacteriales</taxon>
        <taxon>Bifidobacteriaceae</taxon>
        <taxon>Bifidobacterium</taxon>
    </lineage>
</organism>